<comment type="caution">
    <text evidence="1">The sequence shown here is derived from an EMBL/GenBank/DDBJ whole genome shotgun (WGS) entry which is preliminary data.</text>
</comment>
<gene>
    <name evidence="1" type="ORF">KK488_02125</name>
</gene>
<accession>A0A9X1AIA3</accession>
<name>A0A9X1AIA3_9SPHN</name>
<protein>
    <submittedName>
        <fullName evidence="1">Uncharacterized protein</fullName>
    </submittedName>
</protein>
<organism evidence="1 2">
    <name type="scientific">Sphingobium nicotianae</name>
    <dbReference type="NCBI Taxonomy" id="2782607"/>
    <lineage>
        <taxon>Bacteria</taxon>
        <taxon>Pseudomonadati</taxon>
        <taxon>Pseudomonadota</taxon>
        <taxon>Alphaproteobacteria</taxon>
        <taxon>Sphingomonadales</taxon>
        <taxon>Sphingomonadaceae</taxon>
        <taxon>Sphingobium</taxon>
    </lineage>
</organism>
<keyword evidence="2" id="KW-1185">Reference proteome</keyword>
<evidence type="ECO:0000313" key="1">
    <source>
        <dbReference type="EMBL" id="MBT2185737.1"/>
    </source>
</evidence>
<dbReference type="EMBL" id="JAHGAW010000001">
    <property type="protein sequence ID" value="MBT2185737.1"/>
    <property type="molecule type" value="Genomic_DNA"/>
</dbReference>
<reference evidence="1" key="1">
    <citation type="submission" date="2021-05" db="EMBL/GenBank/DDBJ databases">
        <title>Genome of Sphingobium sp. strain.</title>
        <authorList>
            <person name="Fan R."/>
        </authorList>
    </citation>
    <scope>NUCLEOTIDE SEQUENCE</scope>
    <source>
        <strain evidence="1">H33</strain>
    </source>
</reference>
<evidence type="ECO:0000313" key="2">
    <source>
        <dbReference type="Proteomes" id="UP001138757"/>
    </source>
</evidence>
<dbReference type="AlphaFoldDB" id="A0A9X1AIA3"/>
<proteinExistence type="predicted"/>
<sequence>MFSNLVSGGGRMLLNAANQGVSVPAARMDANYDVIRLDAGERIVTGISIPTRAYRGATVQVTCQWTGTIATAEVFGPPVKNPVYSANSVTFSWVPGPVNYNASFYYSGMSSEDPLRNLDCRESDADPAATFDPVFLANVRNYSVVRFLNWTTAVNDNRAVTWATRNRPGSGAFDAADGVALEYMILLANQAHVNPWFNVPWNADAAYVRKMAELVRDTLDPTLKAYVEVSNEVWNWGFKVTTQANKEGLEEGLAKDGNLAIMYRLAEKTGEVMDVWSSVFAGQMNRVVRVVSFQNGPSAVPYVLGFKDTARKVDAYATAPYFSTSTLTPDSLSTAAAMDAFFATTVPARIDETLTYAALTKAEVAKYGLRYISYEGGQHFLSSDLDLLKAIERDPRMGQAYTRYLTAWRDQIGDLLTLYQDVGVISIYGAWGLQEYPGQPLSEAPKAAAVERFRAGATGA</sequence>
<dbReference type="Proteomes" id="UP001138757">
    <property type="component" value="Unassembled WGS sequence"/>
</dbReference>